<feature type="signal peptide" evidence="9">
    <location>
        <begin position="1"/>
        <end position="20"/>
    </location>
</feature>
<dbReference type="Pfam" id="PF18962">
    <property type="entry name" value="Por_Secre_tail"/>
    <property type="match status" value="1"/>
</dbReference>
<dbReference type="GO" id="GO:0045493">
    <property type="term" value="P:xylan catabolic process"/>
    <property type="evidence" value="ECO:0007669"/>
    <property type="project" value="UniProtKB-KW"/>
</dbReference>
<dbReference type="Proteomes" id="UP001230496">
    <property type="component" value="Chromosome"/>
</dbReference>
<accession>A0AA51RCZ6</accession>
<name>A0AA51RCZ6_9BACT</name>
<feature type="compositionally biased region" description="Acidic residues" evidence="8">
    <location>
        <begin position="294"/>
        <end position="308"/>
    </location>
</feature>
<dbReference type="PANTHER" id="PTHR38050">
    <property type="match status" value="1"/>
</dbReference>
<keyword evidence="7" id="KW-0624">Polysaccharide degradation</keyword>
<dbReference type="AlphaFoldDB" id="A0AA51RCZ6"/>
<keyword evidence="3" id="KW-0858">Xylan degradation</keyword>
<evidence type="ECO:0000256" key="2">
    <source>
        <dbReference type="ARBA" id="ARBA00022525"/>
    </source>
</evidence>
<evidence type="ECO:0000256" key="3">
    <source>
        <dbReference type="ARBA" id="ARBA00022651"/>
    </source>
</evidence>
<dbReference type="PANTHER" id="PTHR38050:SF2">
    <property type="entry name" value="FERULOYL ESTERASE C-RELATED"/>
    <property type="match status" value="1"/>
</dbReference>
<dbReference type="GO" id="GO:0005576">
    <property type="term" value="C:extracellular region"/>
    <property type="evidence" value="ECO:0007669"/>
    <property type="project" value="UniProtKB-SubCell"/>
</dbReference>
<keyword evidence="2" id="KW-0964">Secreted</keyword>
<keyword evidence="4 9" id="KW-0732">Signal</keyword>
<keyword evidence="5" id="KW-0378">Hydrolase</keyword>
<feature type="region of interest" description="Disordered" evidence="8">
    <location>
        <begin position="293"/>
        <end position="313"/>
    </location>
</feature>
<reference evidence="11 12" key="1">
    <citation type="submission" date="2023-08" db="EMBL/GenBank/DDBJ databases">
        <title>Comparative genomics and taxonomic characterization of three novel marine species of genus Marivirga.</title>
        <authorList>
            <person name="Muhammad N."/>
            <person name="Kim S.-G."/>
        </authorList>
    </citation>
    <scope>NUCLEOTIDE SEQUENCE [LARGE SCALE GENOMIC DNA]</scope>
    <source>
        <strain evidence="11 12">BDSF4-3</strain>
    </source>
</reference>
<evidence type="ECO:0000256" key="6">
    <source>
        <dbReference type="ARBA" id="ARBA00023277"/>
    </source>
</evidence>
<dbReference type="NCBIfam" id="TIGR04183">
    <property type="entry name" value="Por_Secre_tail"/>
    <property type="match status" value="1"/>
</dbReference>
<dbReference type="InterPro" id="IPR010126">
    <property type="entry name" value="Esterase_phb"/>
</dbReference>
<evidence type="ECO:0000313" key="11">
    <source>
        <dbReference type="EMBL" id="WMN12393.1"/>
    </source>
</evidence>
<evidence type="ECO:0000313" key="12">
    <source>
        <dbReference type="Proteomes" id="UP001230496"/>
    </source>
</evidence>
<dbReference type="KEGG" id="msaa:QYS49_33460"/>
<protein>
    <submittedName>
        <fullName evidence="11">PHB depolymerase family esterase</fullName>
    </submittedName>
</protein>
<evidence type="ECO:0000256" key="7">
    <source>
        <dbReference type="ARBA" id="ARBA00023326"/>
    </source>
</evidence>
<dbReference type="InterPro" id="IPR043595">
    <property type="entry name" value="FaeB/C/D"/>
</dbReference>
<evidence type="ECO:0000256" key="1">
    <source>
        <dbReference type="ARBA" id="ARBA00004613"/>
    </source>
</evidence>
<dbReference type="Gene3D" id="3.40.50.1820">
    <property type="entry name" value="alpha/beta hydrolase"/>
    <property type="match status" value="1"/>
</dbReference>
<keyword evidence="12" id="KW-1185">Reference proteome</keyword>
<feature type="domain" description="Secretion system C-terminal sorting" evidence="10">
    <location>
        <begin position="325"/>
        <end position="390"/>
    </location>
</feature>
<dbReference type="GO" id="GO:0030600">
    <property type="term" value="F:feruloyl esterase activity"/>
    <property type="evidence" value="ECO:0007669"/>
    <property type="project" value="InterPro"/>
</dbReference>
<keyword evidence="6" id="KW-0119">Carbohydrate metabolism</keyword>
<dbReference type="InterPro" id="IPR029058">
    <property type="entry name" value="AB_hydrolase_fold"/>
</dbReference>
<dbReference type="Pfam" id="PF10503">
    <property type="entry name" value="Esterase_PHB"/>
    <property type="match status" value="1"/>
</dbReference>
<dbReference type="EMBL" id="CP129971">
    <property type="protein sequence ID" value="WMN12393.1"/>
    <property type="molecule type" value="Genomic_DNA"/>
</dbReference>
<dbReference type="SUPFAM" id="SSF53474">
    <property type="entry name" value="alpha/beta-Hydrolases"/>
    <property type="match status" value="1"/>
</dbReference>
<evidence type="ECO:0000256" key="8">
    <source>
        <dbReference type="SAM" id="MobiDB-lite"/>
    </source>
</evidence>
<feature type="chain" id="PRO_5041226353" evidence="9">
    <location>
        <begin position="21"/>
        <end position="393"/>
    </location>
</feature>
<evidence type="ECO:0000256" key="4">
    <source>
        <dbReference type="ARBA" id="ARBA00022729"/>
    </source>
</evidence>
<evidence type="ECO:0000256" key="9">
    <source>
        <dbReference type="SAM" id="SignalP"/>
    </source>
</evidence>
<organism evidence="11 12">
    <name type="scientific">Marivirga salinarum</name>
    <dbReference type="NCBI Taxonomy" id="3059078"/>
    <lineage>
        <taxon>Bacteria</taxon>
        <taxon>Pseudomonadati</taxon>
        <taxon>Bacteroidota</taxon>
        <taxon>Cytophagia</taxon>
        <taxon>Cytophagales</taxon>
        <taxon>Marivirgaceae</taxon>
        <taxon>Marivirga</taxon>
    </lineage>
</organism>
<comment type="subcellular location">
    <subcellularLocation>
        <location evidence="1">Secreted</location>
    </subcellularLocation>
</comment>
<evidence type="ECO:0000256" key="5">
    <source>
        <dbReference type="ARBA" id="ARBA00022801"/>
    </source>
</evidence>
<gene>
    <name evidence="11" type="ORF">QYS49_33460</name>
</gene>
<dbReference type="RefSeq" id="WP_308350425.1">
    <property type="nucleotide sequence ID" value="NZ_CP129971.1"/>
</dbReference>
<proteinExistence type="predicted"/>
<sequence>MKNYLLMMLLLIMFSIICNAQETITGTIIHDNEEREYIMYIPASYDPTIASPLVLCFHGYTSSANTIMSYSGFNQIADTANFIVVYPQGTLLNGNTHWNVGGWTLNSTADDVGFTNALLDSISAEYTIDSSKVYSTGMSNGGFMSFLLACQLSERIAAVASVTGSMTPEIFNDCDPQHPTPVLQIHGNADGTVPYSGASWTKSIKQVVEYWVDFNNTTASADTTDIDDINTNDGSKVEKIMFTQGDSCSSVVHYKVKGGDHTWPGAWGNMDIKASAIVWDFISQFDINGKSECETEEDADDNEEDDDTGSIPTGTADKVFYNLKIYPNPSNSFITVERKDNASISYQITTVSGKQVLKGELKAEDKGIDLSDLEADVYVLRIGDRSVKIIKED</sequence>
<evidence type="ECO:0000259" key="10">
    <source>
        <dbReference type="Pfam" id="PF18962"/>
    </source>
</evidence>
<dbReference type="InterPro" id="IPR026444">
    <property type="entry name" value="Secre_tail"/>
</dbReference>